<feature type="transmembrane region" description="Helical" evidence="2">
    <location>
        <begin position="58"/>
        <end position="80"/>
    </location>
</feature>
<keyword evidence="2" id="KW-1133">Transmembrane helix</keyword>
<feature type="region of interest" description="Disordered" evidence="1">
    <location>
        <begin position="281"/>
        <end position="314"/>
    </location>
</feature>
<keyword evidence="2" id="KW-0812">Transmembrane</keyword>
<evidence type="ECO:0000313" key="3">
    <source>
        <dbReference type="EMBL" id="KAL1836516.1"/>
    </source>
</evidence>
<feature type="transmembrane region" description="Helical" evidence="2">
    <location>
        <begin position="118"/>
        <end position="137"/>
    </location>
</feature>
<accession>A0ABR3V4Y1</accession>
<keyword evidence="2" id="KW-0472">Membrane</keyword>
<feature type="transmembrane region" description="Helical" evidence="2">
    <location>
        <begin position="25"/>
        <end position="46"/>
    </location>
</feature>
<organism evidence="3 4">
    <name type="scientific">Humicola insolens</name>
    <name type="common">Soft-rot fungus</name>
    <dbReference type="NCBI Taxonomy" id="85995"/>
    <lineage>
        <taxon>Eukaryota</taxon>
        <taxon>Fungi</taxon>
        <taxon>Dikarya</taxon>
        <taxon>Ascomycota</taxon>
        <taxon>Pezizomycotina</taxon>
        <taxon>Sordariomycetes</taxon>
        <taxon>Sordariomycetidae</taxon>
        <taxon>Sordariales</taxon>
        <taxon>Chaetomiaceae</taxon>
        <taxon>Mycothermus</taxon>
    </lineage>
</organism>
<feature type="transmembrane region" description="Helical" evidence="2">
    <location>
        <begin position="241"/>
        <end position="259"/>
    </location>
</feature>
<feature type="transmembrane region" description="Helical" evidence="2">
    <location>
        <begin position="199"/>
        <end position="221"/>
    </location>
</feature>
<evidence type="ECO:0000256" key="1">
    <source>
        <dbReference type="SAM" id="MobiDB-lite"/>
    </source>
</evidence>
<sequence>MPALPVPLNPIIDGGAGYTQASNTLQVICAFPVSGQYYVLVAACILARKSEWLRNACLAAALISPAIAAVHAIILAAVHVDGAVDLDIYGALQFCAIGVLAAPTTVRFSKTYFENKGLGLLFVWSLLILAGLLALAVEFFRTDPATCADDDDDAPITRASKFPYGKTTCGLVCSIEDGPHSPLRGGPAENIYVIPNIDIFPFGAATLFGGAVIAMIIFGELNFWSDPMMWETEPLTNASQWSGMASAVFAVFGSLYMLVAEHRANEPILPPLTPRMSDHHDWPDRPSGTAHLSTPCRSHHYDSHSNSTRASSLHDPHEIIETQPHTLRALASLMPMVRPESRESHLPITADHREEEPGLAPTPGRRSRANSFSSVMSRTADFTEDHNPTTHRPDIICATTID</sequence>
<proteinExistence type="predicted"/>
<keyword evidence="4" id="KW-1185">Reference proteome</keyword>
<evidence type="ECO:0000313" key="4">
    <source>
        <dbReference type="Proteomes" id="UP001583172"/>
    </source>
</evidence>
<protein>
    <submittedName>
        <fullName evidence="3">Uncharacterized protein</fullName>
    </submittedName>
</protein>
<feature type="compositionally biased region" description="Basic and acidic residues" evidence="1">
    <location>
        <begin position="339"/>
        <end position="356"/>
    </location>
</feature>
<comment type="caution">
    <text evidence="3">The sequence shown here is derived from an EMBL/GenBank/DDBJ whole genome shotgun (WGS) entry which is preliminary data.</text>
</comment>
<gene>
    <name evidence="3" type="ORF">VTJ49DRAFT_5056</name>
</gene>
<dbReference type="Proteomes" id="UP001583172">
    <property type="component" value="Unassembled WGS sequence"/>
</dbReference>
<evidence type="ECO:0000256" key="2">
    <source>
        <dbReference type="SAM" id="Phobius"/>
    </source>
</evidence>
<feature type="compositionally biased region" description="Basic and acidic residues" evidence="1">
    <location>
        <begin position="381"/>
        <end position="394"/>
    </location>
</feature>
<name>A0ABR3V4Y1_HUMIN</name>
<reference evidence="3 4" key="1">
    <citation type="journal article" date="2024" name="Commun. Biol.">
        <title>Comparative genomic analysis of thermophilic fungi reveals convergent evolutionary adaptations and gene losses.</title>
        <authorList>
            <person name="Steindorff A.S."/>
            <person name="Aguilar-Pontes M.V."/>
            <person name="Robinson A.J."/>
            <person name="Andreopoulos B."/>
            <person name="LaButti K."/>
            <person name="Kuo A."/>
            <person name="Mondo S."/>
            <person name="Riley R."/>
            <person name="Otillar R."/>
            <person name="Haridas S."/>
            <person name="Lipzen A."/>
            <person name="Grimwood J."/>
            <person name="Schmutz J."/>
            <person name="Clum A."/>
            <person name="Reid I.D."/>
            <person name="Moisan M.C."/>
            <person name="Butler G."/>
            <person name="Nguyen T.T.M."/>
            <person name="Dewar K."/>
            <person name="Conant G."/>
            <person name="Drula E."/>
            <person name="Henrissat B."/>
            <person name="Hansel C."/>
            <person name="Singer S."/>
            <person name="Hutchinson M.I."/>
            <person name="de Vries R.P."/>
            <person name="Natvig D.O."/>
            <person name="Powell A.J."/>
            <person name="Tsang A."/>
            <person name="Grigoriev I.V."/>
        </authorList>
    </citation>
    <scope>NUCLEOTIDE SEQUENCE [LARGE SCALE GENOMIC DNA]</scope>
    <source>
        <strain evidence="3 4">CBS 620.91</strain>
    </source>
</reference>
<dbReference type="EMBL" id="JAZGSY010000401">
    <property type="protein sequence ID" value="KAL1836516.1"/>
    <property type="molecule type" value="Genomic_DNA"/>
</dbReference>
<feature type="region of interest" description="Disordered" evidence="1">
    <location>
        <begin position="339"/>
        <end position="402"/>
    </location>
</feature>